<sequence>MYDSIHGNLVRQSRAMALLLTLLEEEFSLLQARDSEAVMGLELSIHELMRQLAAERCEVRAMLDGGRVLDYAALLPEGQGDALRTVMAELDATEQRCARQASFNADLTLALLDQSQELLDYLHRRLVPPKPVAYGRRGTVAPQRVEAAIIHGRL</sequence>
<evidence type="ECO:0000256" key="1">
    <source>
        <dbReference type="ARBA" id="ARBA00002397"/>
    </source>
</evidence>
<organism evidence="4 5">
    <name type="scientific">Nitratidesulfovibrio vulgaris (strain DP4)</name>
    <name type="common">Desulfovibrio vulgaris</name>
    <dbReference type="NCBI Taxonomy" id="391774"/>
    <lineage>
        <taxon>Bacteria</taxon>
        <taxon>Pseudomonadati</taxon>
        <taxon>Thermodesulfobacteriota</taxon>
        <taxon>Desulfovibrionia</taxon>
        <taxon>Desulfovibrionales</taxon>
        <taxon>Desulfovibrionaceae</taxon>
        <taxon>Nitratidesulfovibrio</taxon>
    </lineage>
</organism>
<evidence type="ECO:0000313" key="4">
    <source>
        <dbReference type="EMBL" id="ABM29439.1"/>
    </source>
</evidence>
<dbReference type="InterPro" id="IPR007809">
    <property type="entry name" value="FlgN-like"/>
</dbReference>
<reference evidence="5" key="1">
    <citation type="journal article" date="2009" name="Environ. Microbiol.">
        <title>Contribution of mobile genetic elements to Desulfovibrio vulgaris genome plasticity.</title>
        <authorList>
            <person name="Walker C.B."/>
            <person name="Stolyar S."/>
            <person name="Chivian D."/>
            <person name="Pinel N."/>
            <person name="Gabster J.A."/>
            <person name="Dehal P.S."/>
            <person name="He Z."/>
            <person name="Yang Z.K."/>
            <person name="Yen H.C."/>
            <person name="Zhou J."/>
            <person name="Wall J.D."/>
            <person name="Hazen T.C."/>
            <person name="Arkin A.P."/>
            <person name="Stahl D.A."/>
        </authorList>
    </citation>
    <scope>NUCLEOTIDE SEQUENCE [LARGE SCALE GENOMIC DNA]</scope>
    <source>
        <strain evidence="5">DP4</strain>
    </source>
</reference>
<evidence type="ECO:0000256" key="3">
    <source>
        <dbReference type="ARBA" id="ARBA00022795"/>
    </source>
</evidence>
<evidence type="ECO:0000313" key="5">
    <source>
        <dbReference type="Proteomes" id="UP000009173"/>
    </source>
</evidence>
<dbReference type="HOGENOM" id="CLU_129197_0_0_7"/>
<dbReference type="Proteomes" id="UP000009173">
    <property type="component" value="Chromosome"/>
</dbReference>
<dbReference type="InterPro" id="IPR036679">
    <property type="entry name" value="FlgN-like_sf"/>
</dbReference>
<gene>
    <name evidence="4" type="ordered locus">Dvul_2423</name>
</gene>
<protein>
    <recommendedName>
        <fullName evidence="6">FlgN family protein</fullName>
    </recommendedName>
</protein>
<dbReference type="RefSeq" id="WP_010937824.1">
    <property type="nucleotide sequence ID" value="NC_008751.1"/>
</dbReference>
<dbReference type="EMBL" id="CP000527">
    <property type="protein sequence ID" value="ABM29439.1"/>
    <property type="molecule type" value="Genomic_DNA"/>
</dbReference>
<comment type="function">
    <text evidence="1">Required for the efficient initiation of filament assembly.</text>
</comment>
<dbReference type="KEGG" id="dvl:Dvul_2423"/>
<name>A0A0H3A9T8_NITV4</name>
<dbReference type="SMR" id="A0A0H3A9T8"/>
<comment type="similarity">
    <text evidence="2">Belongs to the FlgN family.</text>
</comment>
<evidence type="ECO:0000256" key="2">
    <source>
        <dbReference type="ARBA" id="ARBA00007703"/>
    </source>
</evidence>
<keyword evidence="3" id="KW-1005">Bacterial flagellum biogenesis</keyword>
<dbReference type="AlphaFoldDB" id="A0A0H3A9T8"/>
<proteinExistence type="inferred from homology"/>
<accession>A0A0H3A9T8</accession>
<dbReference type="GO" id="GO:0044780">
    <property type="term" value="P:bacterial-type flagellum assembly"/>
    <property type="evidence" value="ECO:0007669"/>
    <property type="project" value="InterPro"/>
</dbReference>
<evidence type="ECO:0008006" key="6">
    <source>
        <dbReference type="Google" id="ProtNLM"/>
    </source>
</evidence>
<dbReference type="Pfam" id="PF05130">
    <property type="entry name" value="FlgN"/>
    <property type="match status" value="1"/>
</dbReference>
<dbReference type="SUPFAM" id="SSF140566">
    <property type="entry name" value="FlgN-like"/>
    <property type="match status" value="1"/>
</dbReference>